<name>A0A087U0V5_STEMI</name>
<organism evidence="1 2">
    <name type="scientific">Stegodyphus mimosarum</name>
    <name type="common">African social velvet spider</name>
    <dbReference type="NCBI Taxonomy" id="407821"/>
    <lineage>
        <taxon>Eukaryota</taxon>
        <taxon>Metazoa</taxon>
        <taxon>Ecdysozoa</taxon>
        <taxon>Arthropoda</taxon>
        <taxon>Chelicerata</taxon>
        <taxon>Arachnida</taxon>
        <taxon>Araneae</taxon>
        <taxon>Araneomorphae</taxon>
        <taxon>Entelegynae</taxon>
        <taxon>Eresoidea</taxon>
        <taxon>Eresidae</taxon>
        <taxon>Stegodyphus</taxon>
    </lineage>
</organism>
<protein>
    <submittedName>
        <fullName evidence="1">Uncharacterized protein</fullName>
    </submittedName>
</protein>
<gene>
    <name evidence="1" type="ORF">X975_24137</name>
</gene>
<sequence>MHDFIPAVDDLLQSPELSNLSDNPSFKFLIQVGYEYILKIID</sequence>
<dbReference type="OrthoDB" id="103454at2759"/>
<dbReference type="AlphaFoldDB" id="A0A087U0V5"/>
<evidence type="ECO:0000313" key="1">
    <source>
        <dbReference type="EMBL" id="KFM70994.1"/>
    </source>
</evidence>
<proteinExistence type="predicted"/>
<dbReference type="Gene3D" id="1.25.40.700">
    <property type="match status" value="1"/>
</dbReference>
<reference evidence="1 2" key="1">
    <citation type="submission" date="2013-11" db="EMBL/GenBank/DDBJ databases">
        <title>Genome sequencing of Stegodyphus mimosarum.</title>
        <authorList>
            <person name="Bechsgaard J."/>
        </authorList>
    </citation>
    <scope>NUCLEOTIDE SEQUENCE [LARGE SCALE GENOMIC DNA]</scope>
</reference>
<dbReference type="Proteomes" id="UP000054359">
    <property type="component" value="Unassembled WGS sequence"/>
</dbReference>
<evidence type="ECO:0000313" key="2">
    <source>
        <dbReference type="Proteomes" id="UP000054359"/>
    </source>
</evidence>
<dbReference type="EMBL" id="KK117624">
    <property type="protein sequence ID" value="KFM70994.1"/>
    <property type="molecule type" value="Genomic_DNA"/>
</dbReference>
<accession>A0A087U0V5</accession>
<keyword evidence="2" id="KW-1185">Reference proteome</keyword>
<feature type="non-terminal residue" evidence="1">
    <location>
        <position position="42"/>
    </location>
</feature>